<gene>
    <name evidence="2" type="ORF">HNR21_006424</name>
</gene>
<evidence type="ECO:0000313" key="2">
    <source>
        <dbReference type="EMBL" id="MBA9007542.1"/>
    </source>
</evidence>
<organism evidence="2 3">
    <name type="scientific">Thermomonospora cellulosilytica</name>
    <dbReference type="NCBI Taxonomy" id="1411118"/>
    <lineage>
        <taxon>Bacteria</taxon>
        <taxon>Bacillati</taxon>
        <taxon>Actinomycetota</taxon>
        <taxon>Actinomycetes</taxon>
        <taxon>Streptosporangiales</taxon>
        <taxon>Thermomonosporaceae</taxon>
        <taxon>Thermomonospora</taxon>
    </lineage>
</organism>
<keyword evidence="3" id="KW-1185">Reference proteome</keyword>
<protein>
    <submittedName>
        <fullName evidence="2">Uncharacterized protein</fullName>
    </submittedName>
</protein>
<dbReference type="AlphaFoldDB" id="A0A7W3N4U2"/>
<dbReference type="RefSeq" id="WP_182708078.1">
    <property type="nucleotide sequence ID" value="NZ_JACJII010000001.1"/>
</dbReference>
<keyword evidence="1" id="KW-0812">Transmembrane</keyword>
<reference evidence="2 3" key="1">
    <citation type="submission" date="2020-08" db="EMBL/GenBank/DDBJ databases">
        <title>Sequencing the genomes of 1000 actinobacteria strains.</title>
        <authorList>
            <person name="Klenk H.-P."/>
        </authorList>
    </citation>
    <scope>NUCLEOTIDE SEQUENCE [LARGE SCALE GENOMIC DNA]</scope>
    <source>
        <strain evidence="2 3">DSM 45823</strain>
    </source>
</reference>
<evidence type="ECO:0000313" key="3">
    <source>
        <dbReference type="Proteomes" id="UP000539313"/>
    </source>
</evidence>
<name>A0A7W3N4U2_9ACTN</name>
<evidence type="ECO:0000256" key="1">
    <source>
        <dbReference type="SAM" id="Phobius"/>
    </source>
</evidence>
<keyword evidence="1" id="KW-1133">Transmembrane helix</keyword>
<sequence>MALQPFRYPAEPAPAPPDARRALGLRARDWTWVALAVAIGYVVLSVVSAIGVARELGREPTAAELRRAADVEVARRWRAWPAGRIFPARLAYRTGADEVEYAVRAGISPETDCATAVEPAVAEVLRRHGCRAVLRATYTDQLEGVVVTIGVAAFPDQRAAHRARQEIPGSATALRAAPFPGTAAARFDDDARQTGTAERGGPYLVLTTAGQSDGRPARAVAGRQPPGDLFGPVPQLGHTVAQTLSTRALPDCGDRDWQC</sequence>
<proteinExistence type="predicted"/>
<comment type="caution">
    <text evidence="2">The sequence shown here is derived from an EMBL/GenBank/DDBJ whole genome shotgun (WGS) entry which is preliminary data.</text>
</comment>
<dbReference type="Proteomes" id="UP000539313">
    <property type="component" value="Unassembled WGS sequence"/>
</dbReference>
<keyword evidence="1" id="KW-0472">Membrane</keyword>
<dbReference type="EMBL" id="JACJII010000001">
    <property type="protein sequence ID" value="MBA9007542.1"/>
    <property type="molecule type" value="Genomic_DNA"/>
</dbReference>
<feature type="transmembrane region" description="Helical" evidence="1">
    <location>
        <begin position="30"/>
        <end position="53"/>
    </location>
</feature>
<accession>A0A7W3N4U2</accession>